<organism evidence="12 13">
    <name type="scientific">Thermothelomyces thermophilus (strain ATCC 42464 / BCRC 31852 / DSM 1799)</name>
    <name type="common">Sporotrichum thermophile</name>
    <dbReference type="NCBI Taxonomy" id="573729"/>
    <lineage>
        <taxon>Eukaryota</taxon>
        <taxon>Fungi</taxon>
        <taxon>Dikarya</taxon>
        <taxon>Ascomycota</taxon>
        <taxon>Pezizomycotina</taxon>
        <taxon>Sordariomycetes</taxon>
        <taxon>Sordariomycetidae</taxon>
        <taxon>Sordariales</taxon>
        <taxon>Chaetomiaceae</taxon>
        <taxon>Thermothelomyces</taxon>
    </lineage>
</organism>
<dbReference type="RefSeq" id="XP_003665422.1">
    <property type="nucleotide sequence ID" value="XM_003665374.1"/>
</dbReference>
<evidence type="ECO:0000256" key="7">
    <source>
        <dbReference type="ARBA" id="ARBA00023187"/>
    </source>
</evidence>
<dbReference type="AlphaFoldDB" id="G2QHY8"/>
<dbReference type="PROSITE" id="PS50174">
    <property type="entry name" value="G_PATCH"/>
    <property type="match status" value="1"/>
</dbReference>
<protein>
    <recommendedName>
        <fullName evidence="4">Protein SQS1</fullName>
    </recommendedName>
</protein>
<evidence type="ECO:0000259" key="11">
    <source>
        <dbReference type="PROSITE" id="PS51061"/>
    </source>
</evidence>
<reference evidence="12 13" key="1">
    <citation type="journal article" date="2011" name="Nat. Biotechnol.">
        <title>Comparative genomic analysis of the thermophilic biomass-degrading fungi Myceliophthora thermophila and Thielavia terrestris.</title>
        <authorList>
            <person name="Berka R.M."/>
            <person name="Grigoriev I.V."/>
            <person name="Otillar R."/>
            <person name="Salamov A."/>
            <person name="Grimwood J."/>
            <person name="Reid I."/>
            <person name="Ishmael N."/>
            <person name="John T."/>
            <person name="Darmond C."/>
            <person name="Moisan M.-C."/>
            <person name="Henrissat B."/>
            <person name="Coutinho P.M."/>
            <person name="Lombard V."/>
            <person name="Natvig D.O."/>
            <person name="Lindquist E."/>
            <person name="Schmutz J."/>
            <person name="Lucas S."/>
            <person name="Harris P."/>
            <person name="Powlowski J."/>
            <person name="Bellemare A."/>
            <person name="Taylor D."/>
            <person name="Butler G."/>
            <person name="de Vries R.P."/>
            <person name="Allijn I.E."/>
            <person name="van den Brink J."/>
            <person name="Ushinsky S."/>
            <person name="Storms R."/>
            <person name="Powell A.J."/>
            <person name="Paulsen I.T."/>
            <person name="Elbourne L.D.H."/>
            <person name="Baker S.E."/>
            <person name="Magnuson J."/>
            <person name="LaBoissiere S."/>
            <person name="Clutterbuck A.J."/>
            <person name="Martinez D."/>
            <person name="Wogulis M."/>
            <person name="de Leon A.L."/>
            <person name="Rey M.W."/>
            <person name="Tsang A."/>
        </authorList>
    </citation>
    <scope>NUCLEOTIDE SEQUENCE [LARGE SCALE GENOMIC DNA]</scope>
    <source>
        <strain evidence="13">ATCC 42464 / BCRC 31852 / DSM 1799</strain>
    </source>
</reference>
<dbReference type="FunCoup" id="G2QHY8">
    <property type="interactions" value="227"/>
</dbReference>
<feature type="domain" description="R3H" evidence="11">
    <location>
        <begin position="523"/>
        <end position="585"/>
    </location>
</feature>
<feature type="region of interest" description="Disordered" evidence="9">
    <location>
        <begin position="180"/>
        <end position="279"/>
    </location>
</feature>
<dbReference type="eggNOG" id="KOG0154">
    <property type="taxonomic scope" value="Eukaryota"/>
</dbReference>
<dbReference type="EMBL" id="CP003006">
    <property type="protein sequence ID" value="AEO60177.1"/>
    <property type="molecule type" value="Genomic_DNA"/>
</dbReference>
<evidence type="ECO:0000256" key="6">
    <source>
        <dbReference type="ARBA" id="ARBA00022664"/>
    </source>
</evidence>
<dbReference type="CDD" id="cd02646">
    <property type="entry name" value="R3H_G-patch"/>
    <property type="match status" value="1"/>
</dbReference>
<dbReference type="InterPro" id="IPR051189">
    <property type="entry name" value="Splicing_assoc_domain"/>
</dbReference>
<dbReference type="STRING" id="573729.G2QHY8"/>
<feature type="compositionally biased region" description="Polar residues" evidence="9">
    <location>
        <begin position="258"/>
        <end position="270"/>
    </location>
</feature>
<dbReference type="GO" id="GO:0003676">
    <property type="term" value="F:nucleic acid binding"/>
    <property type="evidence" value="ECO:0007669"/>
    <property type="project" value="UniProtKB-UniRule"/>
</dbReference>
<evidence type="ECO:0000256" key="2">
    <source>
        <dbReference type="ARBA" id="ARBA00004496"/>
    </source>
</evidence>
<gene>
    <name evidence="12" type="ORF">MYCTH_2309102</name>
</gene>
<proteinExistence type="inferred from homology"/>
<dbReference type="OMA" id="QTSQHDH"/>
<evidence type="ECO:0000256" key="4">
    <source>
        <dbReference type="ARBA" id="ARBA00018964"/>
    </source>
</evidence>
<accession>G2QHY8</accession>
<dbReference type="SMART" id="SM00443">
    <property type="entry name" value="G_patch"/>
    <property type="match status" value="1"/>
</dbReference>
<evidence type="ECO:0000256" key="9">
    <source>
        <dbReference type="SAM" id="MobiDB-lite"/>
    </source>
</evidence>
<evidence type="ECO:0000313" key="13">
    <source>
        <dbReference type="Proteomes" id="UP000007322"/>
    </source>
</evidence>
<keyword evidence="13" id="KW-1185">Reference proteome</keyword>
<dbReference type="PANTHER" id="PTHR14195">
    <property type="entry name" value="G PATCH DOMAIN CONTAINING PROTEIN 2"/>
    <property type="match status" value="1"/>
</dbReference>
<evidence type="ECO:0000256" key="3">
    <source>
        <dbReference type="ARBA" id="ARBA00010306"/>
    </source>
</evidence>
<dbReference type="GO" id="GO:0006397">
    <property type="term" value="P:mRNA processing"/>
    <property type="evidence" value="ECO:0007669"/>
    <property type="project" value="UniProtKB-KW"/>
</dbReference>
<dbReference type="SMART" id="SM00393">
    <property type="entry name" value="R3H"/>
    <property type="match status" value="1"/>
</dbReference>
<dbReference type="InParanoid" id="G2QHY8"/>
<feature type="region of interest" description="Disordered" evidence="9">
    <location>
        <begin position="1"/>
        <end position="55"/>
    </location>
</feature>
<dbReference type="InterPro" id="IPR036867">
    <property type="entry name" value="R3H_dom_sf"/>
</dbReference>
<dbReference type="Pfam" id="PF01424">
    <property type="entry name" value="R3H"/>
    <property type="match status" value="1"/>
</dbReference>
<feature type="compositionally biased region" description="Basic and acidic residues" evidence="9">
    <location>
        <begin position="484"/>
        <end position="501"/>
    </location>
</feature>
<dbReference type="HOGENOM" id="CLU_007254_0_0_1"/>
<feature type="compositionally biased region" description="Acidic residues" evidence="9">
    <location>
        <begin position="346"/>
        <end position="358"/>
    </location>
</feature>
<evidence type="ECO:0000256" key="8">
    <source>
        <dbReference type="ARBA" id="ARBA00023242"/>
    </source>
</evidence>
<dbReference type="VEuPathDB" id="FungiDB:MYCTH_2309102"/>
<dbReference type="GO" id="GO:0005737">
    <property type="term" value="C:cytoplasm"/>
    <property type="evidence" value="ECO:0007669"/>
    <property type="project" value="UniProtKB-SubCell"/>
</dbReference>
<evidence type="ECO:0000256" key="1">
    <source>
        <dbReference type="ARBA" id="ARBA00004123"/>
    </source>
</evidence>
<dbReference type="OrthoDB" id="21470at2759"/>
<comment type="similarity">
    <text evidence="3">Belongs to the SQS1 family.</text>
</comment>
<sequence>MPPRRGRWSLPSAKASQGRLAAPRGKLPGFVPATPNAGSQSNGFSMRDEAKHTASHQAFSAWASEDAKLRQKPVTFVSAGYIEPLKERLLSEDPPGLSMPGRSSVGVIEDVGGSGQLQDATNPDDAKDIAAVPIEEETAVDIVGQISLSTEFATKSAGSLDQPSISEGGETKELFFFDLAENEPTIDPSITPPKIASPRSSSAESDSSEEIILFKGRTANSRRPLLGNENFPRATPAPPEEHDKHNSEVILSRFEKGNAQNTRPPSQVSQKRSKARRRRLQALEAMKDAEEDAILADYIANMAASSDDDLLANQIQPLTCHRDLGGDDDAIDFGVTDEKSPKGDNPLDEVEEFAESDASDTGMVDFVESEDDHDMDADTKDEALARLFAEQEELGMGSDDLLLLTSAFADTGTRKSKEKRVLKANSGRAPHEPPSATQVADAFDCLDLADWGYLSGRTRKRRSKHPPNFNVSDSEIEAALKTAWQRDRERKKSRKQERETLRSQGLLGKEAGPDDLRVKYLSGMRLDDIKLELTSFLVGSAERLEFPPLDKHARKVLHELASKFDIKSQSTGKGDQRRPVLYRTNRTVRYASTRFEDAARHVDQMASRIHRKYFHRVDVKVQKTGLTRNTGGSRSGHKALTLREGEIVGASVPELGRENKGRAMLEKMGWSKGMALGASDNQGILEPVAQVMKRSKAGLG</sequence>
<dbReference type="InterPro" id="IPR001374">
    <property type="entry name" value="R3H_dom"/>
</dbReference>
<feature type="domain" description="G-patch" evidence="10">
    <location>
        <begin position="657"/>
        <end position="700"/>
    </location>
</feature>
<evidence type="ECO:0000259" key="10">
    <source>
        <dbReference type="PROSITE" id="PS50174"/>
    </source>
</evidence>
<feature type="region of interest" description="Disordered" evidence="9">
    <location>
        <begin position="414"/>
        <end position="437"/>
    </location>
</feature>
<dbReference type="GO" id="GO:0008380">
    <property type="term" value="P:RNA splicing"/>
    <property type="evidence" value="ECO:0007669"/>
    <property type="project" value="UniProtKB-KW"/>
</dbReference>
<keyword evidence="6" id="KW-0507">mRNA processing</keyword>
<keyword evidence="7" id="KW-0508">mRNA splicing</keyword>
<feature type="region of interest" description="Disordered" evidence="9">
    <location>
        <begin position="483"/>
        <end position="508"/>
    </location>
</feature>
<comment type="subcellular location">
    <subcellularLocation>
        <location evidence="2">Cytoplasm</location>
    </subcellularLocation>
    <subcellularLocation>
        <location evidence="1">Nucleus</location>
    </subcellularLocation>
</comment>
<dbReference type="Proteomes" id="UP000007322">
    <property type="component" value="Chromosome 5"/>
</dbReference>
<evidence type="ECO:0000313" key="12">
    <source>
        <dbReference type="EMBL" id="AEO60177.1"/>
    </source>
</evidence>
<dbReference type="PROSITE" id="PS51061">
    <property type="entry name" value="R3H"/>
    <property type="match status" value="1"/>
</dbReference>
<name>G2QHY8_THET4</name>
<dbReference type="InterPro" id="IPR034082">
    <property type="entry name" value="R3H_G-patch"/>
</dbReference>
<dbReference type="KEGG" id="mtm:MYCTH_2309102"/>
<dbReference type="Gene3D" id="3.30.1370.50">
    <property type="entry name" value="R3H-like domain"/>
    <property type="match status" value="1"/>
</dbReference>
<feature type="region of interest" description="Disordered" evidence="9">
    <location>
        <begin position="323"/>
        <end position="362"/>
    </location>
</feature>
<evidence type="ECO:0000256" key="5">
    <source>
        <dbReference type="ARBA" id="ARBA00022490"/>
    </source>
</evidence>
<dbReference type="Pfam" id="PF01585">
    <property type="entry name" value="G-patch"/>
    <property type="match status" value="1"/>
</dbReference>
<dbReference type="SUPFAM" id="SSF82708">
    <property type="entry name" value="R3H domain"/>
    <property type="match status" value="1"/>
</dbReference>
<keyword evidence="8" id="KW-0539">Nucleus</keyword>
<keyword evidence="5" id="KW-0963">Cytoplasm</keyword>
<dbReference type="InterPro" id="IPR000467">
    <property type="entry name" value="G_patch_dom"/>
</dbReference>
<dbReference type="GO" id="GO:0005634">
    <property type="term" value="C:nucleus"/>
    <property type="evidence" value="ECO:0007669"/>
    <property type="project" value="UniProtKB-SubCell"/>
</dbReference>
<feature type="region of interest" description="Disordered" evidence="9">
    <location>
        <begin position="90"/>
        <end position="124"/>
    </location>
</feature>
<dbReference type="GeneID" id="11511182"/>